<protein>
    <recommendedName>
        <fullName evidence="3">UvrD-like helicase C-terminal domain-containing protein</fullName>
    </recommendedName>
</protein>
<dbReference type="SUPFAM" id="SSF52540">
    <property type="entry name" value="P-loop containing nucleoside triphosphate hydrolases"/>
    <property type="match status" value="1"/>
</dbReference>
<dbReference type="HOGENOM" id="CLU_001324_7_2_1"/>
<name>A0A0C3DPN9_9AGAM</name>
<evidence type="ECO:0000313" key="1">
    <source>
        <dbReference type="EMBL" id="KIM58154.1"/>
    </source>
</evidence>
<reference evidence="2" key="2">
    <citation type="submission" date="2015-01" db="EMBL/GenBank/DDBJ databases">
        <title>Evolutionary Origins and Diversification of the Mycorrhizal Mutualists.</title>
        <authorList>
            <consortium name="DOE Joint Genome Institute"/>
            <consortium name="Mycorrhizal Genomics Consortium"/>
            <person name="Kohler A."/>
            <person name="Kuo A."/>
            <person name="Nagy L.G."/>
            <person name="Floudas D."/>
            <person name="Copeland A."/>
            <person name="Barry K.W."/>
            <person name="Cichocki N."/>
            <person name="Veneault-Fourrey C."/>
            <person name="LaButti K."/>
            <person name="Lindquist E.A."/>
            <person name="Lipzen A."/>
            <person name="Lundell T."/>
            <person name="Morin E."/>
            <person name="Murat C."/>
            <person name="Riley R."/>
            <person name="Ohm R."/>
            <person name="Sun H."/>
            <person name="Tunlid A."/>
            <person name="Henrissat B."/>
            <person name="Grigoriev I.V."/>
            <person name="Hibbett D.S."/>
            <person name="Martin F."/>
        </authorList>
    </citation>
    <scope>NUCLEOTIDE SEQUENCE [LARGE SCALE GENOMIC DNA]</scope>
    <source>
        <strain evidence="2">Foug A</strain>
    </source>
</reference>
<sequence>QFPVTAAYAFTDYRSQGQTIPYVIVDIATPPTGGLNLFNLYVALSRSSGKSMIRLLQDFNPKLFQASHSPELLTEDDRLEELDAKMKVWWEKMARGQKEKGLTDNNHRSHV</sequence>
<gene>
    <name evidence="1" type="ORF">SCLCIDRAFT_128914</name>
</gene>
<keyword evidence="2" id="KW-1185">Reference proteome</keyword>
<dbReference type="InterPro" id="IPR027417">
    <property type="entry name" value="P-loop_NTPase"/>
</dbReference>
<dbReference type="AlphaFoldDB" id="A0A0C3DPN9"/>
<proteinExistence type="predicted"/>
<feature type="non-terminal residue" evidence="1">
    <location>
        <position position="1"/>
    </location>
</feature>
<evidence type="ECO:0000313" key="2">
    <source>
        <dbReference type="Proteomes" id="UP000053989"/>
    </source>
</evidence>
<organism evidence="1 2">
    <name type="scientific">Scleroderma citrinum Foug A</name>
    <dbReference type="NCBI Taxonomy" id="1036808"/>
    <lineage>
        <taxon>Eukaryota</taxon>
        <taxon>Fungi</taxon>
        <taxon>Dikarya</taxon>
        <taxon>Basidiomycota</taxon>
        <taxon>Agaricomycotina</taxon>
        <taxon>Agaricomycetes</taxon>
        <taxon>Agaricomycetidae</taxon>
        <taxon>Boletales</taxon>
        <taxon>Sclerodermatineae</taxon>
        <taxon>Sclerodermataceae</taxon>
        <taxon>Scleroderma</taxon>
    </lineage>
</organism>
<dbReference type="OrthoDB" id="2986975at2759"/>
<evidence type="ECO:0008006" key="3">
    <source>
        <dbReference type="Google" id="ProtNLM"/>
    </source>
</evidence>
<accession>A0A0C3DPN9</accession>
<dbReference type="EMBL" id="KN822090">
    <property type="protein sequence ID" value="KIM58154.1"/>
    <property type="molecule type" value="Genomic_DNA"/>
</dbReference>
<dbReference type="Proteomes" id="UP000053989">
    <property type="component" value="Unassembled WGS sequence"/>
</dbReference>
<reference evidence="1 2" key="1">
    <citation type="submission" date="2014-04" db="EMBL/GenBank/DDBJ databases">
        <authorList>
            <consortium name="DOE Joint Genome Institute"/>
            <person name="Kuo A."/>
            <person name="Kohler A."/>
            <person name="Nagy L.G."/>
            <person name="Floudas D."/>
            <person name="Copeland A."/>
            <person name="Barry K.W."/>
            <person name="Cichocki N."/>
            <person name="Veneault-Fourrey C."/>
            <person name="LaButti K."/>
            <person name="Lindquist E.A."/>
            <person name="Lipzen A."/>
            <person name="Lundell T."/>
            <person name="Morin E."/>
            <person name="Murat C."/>
            <person name="Sun H."/>
            <person name="Tunlid A."/>
            <person name="Henrissat B."/>
            <person name="Grigoriev I.V."/>
            <person name="Hibbett D.S."/>
            <person name="Martin F."/>
            <person name="Nordberg H.P."/>
            <person name="Cantor M.N."/>
            <person name="Hua S.X."/>
        </authorList>
    </citation>
    <scope>NUCLEOTIDE SEQUENCE [LARGE SCALE GENOMIC DNA]</scope>
    <source>
        <strain evidence="1 2">Foug A</strain>
    </source>
</reference>
<dbReference type="InParanoid" id="A0A0C3DPN9"/>